<evidence type="ECO:0000256" key="1">
    <source>
        <dbReference type="ARBA" id="ARBA00004141"/>
    </source>
</evidence>
<dbReference type="Pfam" id="PF02535">
    <property type="entry name" value="Zip"/>
    <property type="match status" value="2"/>
</dbReference>
<evidence type="ECO:0000256" key="6">
    <source>
        <dbReference type="SAM" id="Phobius"/>
    </source>
</evidence>
<feature type="transmembrane region" description="Helical" evidence="6">
    <location>
        <begin position="199"/>
        <end position="220"/>
    </location>
</feature>
<feature type="transmembrane region" description="Helical" evidence="6">
    <location>
        <begin position="226"/>
        <end position="248"/>
    </location>
</feature>
<evidence type="ECO:0000256" key="5">
    <source>
        <dbReference type="SAM" id="MobiDB-lite"/>
    </source>
</evidence>
<organism evidence="7 8">
    <name type="scientific">Steroidobacter gossypii</name>
    <dbReference type="NCBI Taxonomy" id="2805490"/>
    <lineage>
        <taxon>Bacteria</taxon>
        <taxon>Pseudomonadati</taxon>
        <taxon>Pseudomonadota</taxon>
        <taxon>Gammaproteobacteria</taxon>
        <taxon>Steroidobacterales</taxon>
        <taxon>Steroidobacteraceae</taxon>
        <taxon>Steroidobacter</taxon>
    </lineage>
</organism>
<evidence type="ECO:0000313" key="7">
    <source>
        <dbReference type="EMBL" id="MBM0104967.1"/>
    </source>
</evidence>
<accession>A0ABS1WVG4</accession>
<dbReference type="EMBL" id="JAEVLS010000002">
    <property type="protein sequence ID" value="MBM0104967.1"/>
    <property type="molecule type" value="Genomic_DNA"/>
</dbReference>
<keyword evidence="2 6" id="KW-0812">Transmembrane</keyword>
<evidence type="ECO:0000313" key="8">
    <source>
        <dbReference type="Proteomes" id="UP000661077"/>
    </source>
</evidence>
<proteinExistence type="predicted"/>
<dbReference type="PANTHER" id="PTHR16950:SF16">
    <property type="entry name" value="ZINC TRANSPORTER ZIP13"/>
    <property type="match status" value="1"/>
</dbReference>
<feature type="region of interest" description="Disordered" evidence="5">
    <location>
        <begin position="307"/>
        <end position="336"/>
    </location>
</feature>
<evidence type="ECO:0000256" key="3">
    <source>
        <dbReference type="ARBA" id="ARBA00022989"/>
    </source>
</evidence>
<evidence type="ECO:0000256" key="4">
    <source>
        <dbReference type="ARBA" id="ARBA00023136"/>
    </source>
</evidence>
<keyword evidence="4 6" id="KW-0472">Membrane</keyword>
<feature type="transmembrane region" description="Helical" evidence="6">
    <location>
        <begin position="62"/>
        <end position="84"/>
    </location>
</feature>
<evidence type="ECO:0000256" key="2">
    <source>
        <dbReference type="ARBA" id="ARBA00022692"/>
    </source>
</evidence>
<reference evidence="7 8" key="1">
    <citation type="journal article" date="2021" name="Int. J. Syst. Evol. Microbiol.">
        <title>Steroidobacter gossypii sp. nov., isolated from soil of cotton cropping field.</title>
        <authorList>
            <person name="Huang R."/>
            <person name="Yang S."/>
            <person name="Zhen C."/>
            <person name="Liu W."/>
        </authorList>
    </citation>
    <scope>NUCLEOTIDE SEQUENCE [LARGE SCALE GENOMIC DNA]</scope>
    <source>
        <strain evidence="7 8">S1-65</strain>
    </source>
</reference>
<sequence length="336" mass="35722">MIMQAAMGWCYSITSTKDSPKLVIAMDLVNHWGLPLLAALTVASISLIGAFTLWIRPARLRVVVPVLVSLAVGVLLGDAFLHLIPEAVESIGSVFQVCLYVLAGMVMFFGVEKVVRWRHRHDVFDAAAADGGGDAMARMNLVGDAIHNFIDGVLIAGSFSVDPVVGVTTTLALIAHEIPQEIGDVGALIHGGYSPRRAVFLNFLCALTVIAGVLFTLLIAEAANALMPYLLPVSAGGFIYIAAADFIPSLHSHRGFRHDSLQVATVAMGVLCMLGITVFEQHSPPSVPDQRALATFARATISLNHASHRGLSPHNPVDAPPSTTISCVHSRCPPQD</sequence>
<protein>
    <submittedName>
        <fullName evidence="7">ZIP family metal transporter</fullName>
    </submittedName>
</protein>
<feature type="transmembrane region" description="Helical" evidence="6">
    <location>
        <begin position="32"/>
        <end position="55"/>
    </location>
</feature>
<keyword evidence="3 6" id="KW-1133">Transmembrane helix</keyword>
<comment type="caution">
    <text evidence="7">The sequence shown here is derived from an EMBL/GenBank/DDBJ whole genome shotgun (WGS) entry which is preliminary data.</text>
</comment>
<keyword evidence="8" id="KW-1185">Reference proteome</keyword>
<gene>
    <name evidence="7" type="ORF">JM946_09410</name>
</gene>
<name>A0ABS1WVG4_9GAMM</name>
<comment type="subcellular location">
    <subcellularLocation>
        <location evidence="1">Membrane</location>
        <topology evidence="1">Multi-pass membrane protein</topology>
    </subcellularLocation>
</comment>
<feature type="transmembrane region" description="Helical" evidence="6">
    <location>
        <begin position="260"/>
        <end position="279"/>
    </location>
</feature>
<dbReference type="Proteomes" id="UP000661077">
    <property type="component" value="Unassembled WGS sequence"/>
</dbReference>
<feature type="transmembrane region" description="Helical" evidence="6">
    <location>
        <begin position="90"/>
        <end position="111"/>
    </location>
</feature>
<dbReference type="PANTHER" id="PTHR16950">
    <property type="entry name" value="ZINC TRANSPORTER SLC39A7 HISTIDINE-RICH MEMBRANE PROTEIN KE4"/>
    <property type="match status" value="1"/>
</dbReference>
<dbReference type="InterPro" id="IPR003689">
    <property type="entry name" value="ZIP"/>
</dbReference>